<gene>
    <name evidence="1" type="ORF">RCC_07284</name>
</gene>
<sequence length="232" mass="26756">MAAIKVFSIPEILEDILLRVAYQAKKHEAENCGTVFMQHTGKLLELGDPFRLEPTARLSIIRAVSRDFRDTIRRSPKLQRALTGSLETSVALVNTPPSLPMKWLFQRVLGKMQVRNQPCVDLTIQHQMGVFRDRLDTFLGQGGRQREGIWRQVKIHQKPTTAFFEIWIAPRMPRTYMGGCSYTENINMSICTTLGEFLDILFDVLNRSTSEHVARHHALSMQGWKDWVIDYR</sequence>
<name>A0A2D3UX76_9PEZI</name>
<dbReference type="GeneID" id="35602403"/>
<accession>A0A2D3UX76</accession>
<protein>
    <submittedName>
        <fullName evidence="1">Uncharacterized protein</fullName>
    </submittedName>
</protein>
<dbReference type="AlphaFoldDB" id="A0A2D3UX76"/>
<dbReference type="RefSeq" id="XP_023628310.1">
    <property type="nucleotide sequence ID" value="XM_023772542.1"/>
</dbReference>
<evidence type="ECO:0000313" key="1">
    <source>
        <dbReference type="EMBL" id="CZT21421.1"/>
    </source>
</evidence>
<proteinExistence type="predicted"/>
<keyword evidence="2" id="KW-1185">Reference proteome</keyword>
<dbReference type="Proteomes" id="UP000225277">
    <property type="component" value="Unassembled WGS sequence"/>
</dbReference>
<dbReference type="EMBL" id="FJUY01000011">
    <property type="protein sequence ID" value="CZT21421.1"/>
    <property type="molecule type" value="Genomic_DNA"/>
</dbReference>
<reference evidence="1 2" key="1">
    <citation type="submission" date="2016-03" db="EMBL/GenBank/DDBJ databases">
        <authorList>
            <person name="Ploux O."/>
        </authorList>
    </citation>
    <scope>NUCLEOTIDE SEQUENCE [LARGE SCALE GENOMIC DNA]</scope>
    <source>
        <strain evidence="1 2">URUG2</strain>
    </source>
</reference>
<evidence type="ECO:0000313" key="2">
    <source>
        <dbReference type="Proteomes" id="UP000225277"/>
    </source>
</evidence>
<organism evidence="1 2">
    <name type="scientific">Ramularia collo-cygni</name>
    <dbReference type="NCBI Taxonomy" id="112498"/>
    <lineage>
        <taxon>Eukaryota</taxon>
        <taxon>Fungi</taxon>
        <taxon>Dikarya</taxon>
        <taxon>Ascomycota</taxon>
        <taxon>Pezizomycotina</taxon>
        <taxon>Dothideomycetes</taxon>
        <taxon>Dothideomycetidae</taxon>
        <taxon>Mycosphaerellales</taxon>
        <taxon>Mycosphaerellaceae</taxon>
        <taxon>Ramularia</taxon>
    </lineage>
</organism>